<feature type="domain" description="Dynamin-type G" evidence="2">
    <location>
        <begin position="44"/>
        <end position="338"/>
    </location>
</feature>
<dbReference type="GO" id="GO:0005874">
    <property type="term" value="C:microtubule"/>
    <property type="evidence" value="ECO:0007669"/>
    <property type="project" value="TreeGrafter"/>
</dbReference>
<comment type="caution">
    <text evidence="3">The sequence shown here is derived from an EMBL/GenBank/DDBJ whole genome shotgun (WGS) entry which is preliminary data.</text>
</comment>
<dbReference type="SMART" id="SM00053">
    <property type="entry name" value="DYNc"/>
    <property type="match status" value="1"/>
</dbReference>
<dbReference type="InterPro" id="IPR027417">
    <property type="entry name" value="P-loop_NTPase"/>
</dbReference>
<evidence type="ECO:0000313" key="4">
    <source>
        <dbReference type="Proteomes" id="UP001489004"/>
    </source>
</evidence>
<dbReference type="GO" id="GO:0005525">
    <property type="term" value="F:GTP binding"/>
    <property type="evidence" value="ECO:0007669"/>
    <property type="project" value="InterPro"/>
</dbReference>
<dbReference type="SUPFAM" id="SSF52540">
    <property type="entry name" value="P-loop containing nucleoside triphosphate hydrolases"/>
    <property type="match status" value="1"/>
</dbReference>
<dbReference type="InterPro" id="IPR030381">
    <property type="entry name" value="G_DYNAMIN_dom"/>
</dbReference>
<sequence>MAADLASSPPDRTDKSTHFFRAGNERLYEAYNDLHSLAQDFEKPFDAPAILVVGHQTDGKSALVEALMGFQFNHVGGGTKTRRPITLHMKYNSACVQPNCFLLTEDYGEQEVSLEELQEHIEVENARLEREQQFWAKEIVVKIEYKFCPNLTIIDTPGLISAAPGRRNSGLQNSAKQVEGMVRMKMEQKEYIILCLEDSNDWSNATTRRLVMLVDPHLSRTVVVSTKLDTRIPQFARGNDVELFLRPPGRLLEPGMLGGCPFFTSVPSGRVGNAKDAVFRSNDHFREAVHDREEVDVAELEHRLDRKLEKVERSRIGVGQLRRFLEQLLQRRYLENVPSIVPLLEKEYRNAAARLESTQEELNDLHPDKLKERGRGFREAFLAKLALLLRGTVAAPPERFGETLADEHIRGGAFVGPDGKTLPVADNLPNAHMRLFGGAQYHRAMGEFRSGIGQLTCPDISREEIVNACGIDDFHDGVNYTRTACVIAVSKARDIFEPFLHQLGYRFAHILRRMMPIAMYLLQRDNQFLNGHDLFLKRVGASFHAFIDDTEKICRSKCLEDLQSTTRYVTWSLHTKSRSSLKAMLSKVTTTPTPEQRQKPKPAAGQASAPEGDNQVMDVLENTLWNRQLGSMSEEIVAALVCQIFEGIRDHVVQAVELKFNCFFLMPVVDSFPTRLREELEAAYEEDLDEVFDVAAVRHALDSRLKSLESELHQVERLQRKFATIHSTLAQQQNPVKLDEDHDAPRMSVSQSHPDGIPKVASAAKLPDKMKSMDLGQPKSARAVLSTIR</sequence>
<dbReference type="InterPro" id="IPR045063">
    <property type="entry name" value="Dynamin_N"/>
</dbReference>
<evidence type="ECO:0000256" key="1">
    <source>
        <dbReference type="SAM" id="MobiDB-lite"/>
    </source>
</evidence>
<name>A0AAW1Q1X1_9CHLO</name>
<dbReference type="PANTHER" id="PTHR11566:SF78">
    <property type="entry name" value="DYNAMIN-LIKE PROTEIN ARC5"/>
    <property type="match status" value="1"/>
</dbReference>
<dbReference type="Gene3D" id="3.40.50.300">
    <property type="entry name" value="P-loop containing nucleotide triphosphate hydrolases"/>
    <property type="match status" value="1"/>
</dbReference>
<dbReference type="GO" id="GO:0008017">
    <property type="term" value="F:microtubule binding"/>
    <property type="evidence" value="ECO:0007669"/>
    <property type="project" value="TreeGrafter"/>
</dbReference>
<dbReference type="Pfam" id="PF00350">
    <property type="entry name" value="Dynamin_N"/>
    <property type="match status" value="1"/>
</dbReference>
<accession>A0AAW1Q1X1</accession>
<dbReference type="EMBL" id="JALJOR010000007">
    <property type="protein sequence ID" value="KAK9814730.1"/>
    <property type="molecule type" value="Genomic_DNA"/>
</dbReference>
<evidence type="ECO:0000313" key="3">
    <source>
        <dbReference type="EMBL" id="KAK9814730.1"/>
    </source>
</evidence>
<dbReference type="PRINTS" id="PR00195">
    <property type="entry name" value="DYNAMIN"/>
</dbReference>
<dbReference type="InterPro" id="IPR022812">
    <property type="entry name" value="Dynamin"/>
</dbReference>
<dbReference type="InterPro" id="IPR001401">
    <property type="entry name" value="Dynamin_GTPase"/>
</dbReference>
<dbReference type="GO" id="GO:0016020">
    <property type="term" value="C:membrane"/>
    <property type="evidence" value="ECO:0007669"/>
    <property type="project" value="TreeGrafter"/>
</dbReference>
<dbReference type="GO" id="GO:0003924">
    <property type="term" value="F:GTPase activity"/>
    <property type="evidence" value="ECO:0007669"/>
    <property type="project" value="InterPro"/>
</dbReference>
<gene>
    <name evidence="3" type="ORF">WJX72_010634</name>
</gene>
<reference evidence="3 4" key="1">
    <citation type="journal article" date="2024" name="Nat. Commun.">
        <title>Phylogenomics reveals the evolutionary origins of lichenization in chlorophyte algae.</title>
        <authorList>
            <person name="Puginier C."/>
            <person name="Libourel C."/>
            <person name="Otte J."/>
            <person name="Skaloud P."/>
            <person name="Haon M."/>
            <person name="Grisel S."/>
            <person name="Petersen M."/>
            <person name="Berrin J.G."/>
            <person name="Delaux P.M."/>
            <person name="Dal Grande F."/>
            <person name="Keller J."/>
        </authorList>
    </citation>
    <scope>NUCLEOTIDE SEQUENCE [LARGE SCALE GENOMIC DNA]</scope>
    <source>
        <strain evidence="3 4">SAG 2043</strain>
    </source>
</reference>
<dbReference type="FunFam" id="3.40.50.300:FF:001281">
    <property type="entry name" value="Dynamin-like protein ARC5"/>
    <property type="match status" value="1"/>
</dbReference>
<dbReference type="AlphaFoldDB" id="A0AAW1Q1X1"/>
<evidence type="ECO:0000259" key="2">
    <source>
        <dbReference type="PROSITE" id="PS51718"/>
    </source>
</evidence>
<organism evidence="3 4">
    <name type="scientific">[Myrmecia] bisecta</name>
    <dbReference type="NCBI Taxonomy" id="41462"/>
    <lineage>
        <taxon>Eukaryota</taxon>
        <taxon>Viridiplantae</taxon>
        <taxon>Chlorophyta</taxon>
        <taxon>core chlorophytes</taxon>
        <taxon>Trebouxiophyceae</taxon>
        <taxon>Trebouxiales</taxon>
        <taxon>Trebouxiaceae</taxon>
        <taxon>Myrmecia</taxon>
    </lineage>
</organism>
<proteinExistence type="predicted"/>
<dbReference type="Proteomes" id="UP001489004">
    <property type="component" value="Unassembled WGS sequence"/>
</dbReference>
<dbReference type="GO" id="GO:0005777">
    <property type="term" value="C:peroxisome"/>
    <property type="evidence" value="ECO:0007669"/>
    <property type="project" value="TreeGrafter"/>
</dbReference>
<protein>
    <recommendedName>
        <fullName evidence="2">Dynamin-type G domain-containing protein</fullName>
    </recommendedName>
</protein>
<dbReference type="CDD" id="cd08771">
    <property type="entry name" value="DLP_1"/>
    <property type="match status" value="1"/>
</dbReference>
<feature type="region of interest" description="Disordered" evidence="1">
    <location>
        <begin position="584"/>
        <end position="612"/>
    </location>
</feature>
<dbReference type="GO" id="GO:0016559">
    <property type="term" value="P:peroxisome fission"/>
    <property type="evidence" value="ECO:0007669"/>
    <property type="project" value="TreeGrafter"/>
</dbReference>
<keyword evidence="4" id="KW-1185">Reference proteome</keyword>
<dbReference type="PANTHER" id="PTHR11566">
    <property type="entry name" value="DYNAMIN"/>
    <property type="match status" value="1"/>
</dbReference>
<feature type="region of interest" description="Disordered" evidence="1">
    <location>
        <begin position="734"/>
        <end position="759"/>
    </location>
</feature>
<dbReference type="PROSITE" id="PS51718">
    <property type="entry name" value="G_DYNAMIN_2"/>
    <property type="match status" value="1"/>
</dbReference>